<dbReference type="OrthoDB" id="5188521at2"/>
<dbReference type="AlphaFoldDB" id="A0A1M6PB25"/>
<evidence type="ECO:0000256" key="1">
    <source>
        <dbReference type="SAM" id="Phobius"/>
    </source>
</evidence>
<feature type="transmembrane region" description="Helical" evidence="1">
    <location>
        <begin position="100"/>
        <end position="120"/>
    </location>
</feature>
<keyword evidence="1" id="KW-1133">Transmembrane helix</keyword>
<feature type="transmembrane region" description="Helical" evidence="1">
    <location>
        <begin position="140"/>
        <end position="160"/>
    </location>
</feature>
<feature type="transmembrane region" description="Helical" evidence="1">
    <location>
        <begin position="12"/>
        <end position="30"/>
    </location>
</feature>
<keyword evidence="1" id="KW-0812">Transmembrane</keyword>
<accession>A0A1M6PB25</accession>
<feature type="transmembrane region" description="Helical" evidence="1">
    <location>
        <begin position="74"/>
        <end position="94"/>
    </location>
</feature>
<dbReference type="STRING" id="1121919.SAMN02745975_03533"/>
<sequence length="269" mass="29975">MFKVKFRTAAMLSRMILILAGIASAGGMLIGDLYRDNELVKAAWYGNDLVTLFVAVPSMAGALWFAFRGSQRAQLIWIGTLWYMVYNYIFYLYAAAFNKFFLLYTALFALSSYAMIFALLKIDAKSMAKKFSSRTPVKWISGYMLFFALLLGGLWIMMSINFIITGQVPQDILQTDHPTGVVYATDLALLMPATVLSAILLWKRQAWGYVLSVMVLVKGAAYSLVLMVMSVISYRKVGQADPYIYLWIALGVGAMLALGGLLVNMQSDN</sequence>
<feature type="transmembrane region" description="Helical" evidence="1">
    <location>
        <begin position="244"/>
        <end position="263"/>
    </location>
</feature>
<protein>
    <submittedName>
        <fullName evidence="2">Uncharacterized protein</fullName>
    </submittedName>
</protein>
<feature type="transmembrane region" description="Helical" evidence="1">
    <location>
        <begin position="180"/>
        <end position="202"/>
    </location>
</feature>
<proteinExistence type="predicted"/>
<feature type="transmembrane region" description="Helical" evidence="1">
    <location>
        <begin position="209"/>
        <end position="232"/>
    </location>
</feature>
<keyword evidence="3" id="KW-1185">Reference proteome</keyword>
<evidence type="ECO:0000313" key="3">
    <source>
        <dbReference type="Proteomes" id="UP000184536"/>
    </source>
</evidence>
<keyword evidence="1" id="KW-0472">Membrane</keyword>
<reference evidence="3" key="1">
    <citation type="submission" date="2016-11" db="EMBL/GenBank/DDBJ databases">
        <authorList>
            <person name="Varghese N."/>
            <person name="Submissions S."/>
        </authorList>
    </citation>
    <scope>NUCLEOTIDE SEQUENCE [LARGE SCALE GENOMIC DNA]</scope>
    <source>
        <strain evidence="3">DSM 17957</strain>
    </source>
</reference>
<dbReference type="EMBL" id="FQZV01000067">
    <property type="protein sequence ID" value="SHK05171.1"/>
    <property type="molecule type" value="Genomic_DNA"/>
</dbReference>
<feature type="transmembrane region" description="Helical" evidence="1">
    <location>
        <begin position="50"/>
        <end position="67"/>
    </location>
</feature>
<dbReference type="Proteomes" id="UP000184536">
    <property type="component" value="Unassembled WGS sequence"/>
</dbReference>
<dbReference type="RefSeq" id="WP_110942515.1">
    <property type="nucleotide sequence ID" value="NZ_FQZV01000067.1"/>
</dbReference>
<name>A0A1M6PB25_9FIRM</name>
<gene>
    <name evidence="2" type="ORF">SAMN02745975_03533</name>
</gene>
<evidence type="ECO:0000313" key="2">
    <source>
        <dbReference type="EMBL" id="SHK05171.1"/>
    </source>
</evidence>
<organism evidence="2 3">
    <name type="scientific">Geosporobacter subterraneus DSM 17957</name>
    <dbReference type="NCBI Taxonomy" id="1121919"/>
    <lineage>
        <taxon>Bacteria</taxon>
        <taxon>Bacillati</taxon>
        <taxon>Bacillota</taxon>
        <taxon>Clostridia</taxon>
        <taxon>Peptostreptococcales</taxon>
        <taxon>Thermotaleaceae</taxon>
        <taxon>Geosporobacter</taxon>
    </lineage>
</organism>